<sequence length="534" mass="60610">MAKRKNKGKKQEAVANKPKVPKPKPSRGKPTDRQVATGLTAVNRINEHLPNELLAYIFATVILNLLPKEHRSFLALVCSICRRWRNVAIEASELWTTIYIHHQNHIPTAELFLKRSKTQFLDVDIEVVFGREFPQFTSGRGGYYRSPPVAFSRQSGLRVAELTSAHLERTRTLSLSISDAQGAERFSALYRPVSTPHLVSLSIYIQGWLQSAPPLLDSICSVSSNGSDGLPSNAASGFILTRLELGAVQPEHEDMRKIFTYFPSLETLILPQFCQGWRRNQEVERPIIFAPNSLRSLAVQLDHTHKSSHAGNSPDCSCVLGSLCFPNLEYLEVLGDDSSLDLNFCSHFKDLPKLKTLRLQRCSVSPSDDTFFRSLKLLDRLELVDNLKDVKWCNDYRKKVSLPFPRLSSILLSDNSRGGCPDMFQWARVAQLAIQNYGCTQFSIKVTAQHHNMMTLALQSHQPNERIHLETADRPPSLLHPLPPLAGNSFNWPYDDGDHYDYHDSDYDSDSDLYFDEYGFDTFDYENHAEYYGF</sequence>
<dbReference type="EMBL" id="KZ293646">
    <property type="protein sequence ID" value="PBL01303.1"/>
    <property type="molecule type" value="Genomic_DNA"/>
</dbReference>
<evidence type="ECO:0000259" key="2">
    <source>
        <dbReference type="Pfam" id="PF12937"/>
    </source>
</evidence>
<feature type="region of interest" description="Disordered" evidence="1">
    <location>
        <begin position="1"/>
        <end position="34"/>
    </location>
</feature>
<dbReference type="STRING" id="47427.A0A2H3ECB2"/>
<protein>
    <recommendedName>
        <fullName evidence="2">F-box domain-containing protein</fullName>
    </recommendedName>
</protein>
<dbReference type="InterPro" id="IPR036047">
    <property type="entry name" value="F-box-like_dom_sf"/>
</dbReference>
<accession>A0A2H3ECB2</accession>
<reference evidence="4" key="1">
    <citation type="journal article" date="2017" name="Nat. Ecol. Evol.">
        <title>Genome expansion and lineage-specific genetic innovations in the forest pathogenic fungi Armillaria.</title>
        <authorList>
            <person name="Sipos G."/>
            <person name="Prasanna A.N."/>
            <person name="Walter M.C."/>
            <person name="O'Connor E."/>
            <person name="Balint B."/>
            <person name="Krizsan K."/>
            <person name="Kiss B."/>
            <person name="Hess J."/>
            <person name="Varga T."/>
            <person name="Slot J."/>
            <person name="Riley R."/>
            <person name="Boka B."/>
            <person name="Rigling D."/>
            <person name="Barry K."/>
            <person name="Lee J."/>
            <person name="Mihaltcheva S."/>
            <person name="LaButti K."/>
            <person name="Lipzen A."/>
            <person name="Waldron R."/>
            <person name="Moloney N.M."/>
            <person name="Sperisen C."/>
            <person name="Kredics L."/>
            <person name="Vagvoelgyi C."/>
            <person name="Patrignani A."/>
            <person name="Fitzpatrick D."/>
            <person name="Nagy I."/>
            <person name="Doyle S."/>
            <person name="Anderson J.B."/>
            <person name="Grigoriev I.V."/>
            <person name="Gueldener U."/>
            <person name="Muensterkoetter M."/>
            <person name="Nagy L.G."/>
        </authorList>
    </citation>
    <scope>NUCLEOTIDE SEQUENCE [LARGE SCALE GENOMIC DNA]</scope>
    <source>
        <strain evidence="4">Ar21-2</strain>
    </source>
</reference>
<dbReference type="SUPFAM" id="SSF81383">
    <property type="entry name" value="F-box domain"/>
    <property type="match status" value="1"/>
</dbReference>
<dbReference type="Gene3D" id="3.80.10.10">
    <property type="entry name" value="Ribonuclease Inhibitor"/>
    <property type="match status" value="1"/>
</dbReference>
<gene>
    <name evidence="3" type="ORF">ARMGADRAFT_420453</name>
</gene>
<dbReference type="Pfam" id="PF12937">
    <property type="entry name" value="F-box-like"/>
    <property type="match status" value="1"/>
</dbReference>
<dbReference type="Proteomes" id="UP000217790">
    <property type="component" value="Unassembled WGS sequence"/>
</dbReference>
<dbReference type="Gene3D" id="1.20.1280.50">
    <property type="match status" value="1"/>
</dbReference>
<organism evidence="3 4">
    <name type="scientific">Armillaria gallica</name>
    <name type="common">Bulbous honey fungus</name>
    <name type="synonym">Armillaria bulbosa</name>
    <dbReference type="NCBI Taxonomy" id="47427"/>
    <lineage>
        <taxon>Eukaryota</taxon>
        <taxon>Fungi</taxon>
        <taxon>Dikarya</taxon>
        <taxon>Basidiomycota</taxon>
        <taxon>Agaricomycotina</taxon>
        <taxon>Agaricomycetes</taxon>
        <taxon>Agaricomycetidae</taxon>
        <taxon>Agaricales</taxon>
        <taxon>Marasmiineae</taxon>
        <taxon>Physalacriaceae</taxon>
        <taxon>Armillaria</taxon>
    </lineage>
</organism>
<keyword evidence="4" id="KW-1185">Reference proteome</keyword>
<dbReference type="InParanoid" id="A0A2H3ECB2"/>
<name>A0A2H3ECB2_ARMGA</name>
<evidence type="ECO:0000313" key="3">
    <source>
        <dbReference type="EMBL" id="PBL01303.1"/>
    </source>
</evidence>
<dbReference type="OrthoDB" id="2891109at2759"/>
<feature type="domain" description="F-box" evidence="2">
    <location>
        <begin position="47"/>
        <end position="100"/>
    </location>
</feature>
<dbReference type="SUPFAM" id="SSF52047">
    <property type="entry name" value="RNI-like"/>
    <property type="match status" value="1"/>
</dbReference>
<evidence type="ECO:0000313" key="4">
    <source>
        <dbReference type="Proteomes" id="UP000217790"/>
    </source>
</evidence>
<proteinExistence type="predicted"/>
<evidence type="ECO:0000256" key="1">
    <source>
        <dbReference type="SAM" id="MobiDB-lite"/>
    </source>
</evidence>
<dbReference type="InterPro" id="IPR001810">
    <property type="entry name" value="F-box_dom"/>
</dbReference>
<dbReference type="AlphaFoldDB" id="A0A2H3ECB2"/>
<dbReference type="InterPro" id="IPR032675">
    <property type="entry name" value="LRR_dom_sf"/>
</dbReference>